<proteinExistence type="predicted"/>
<protein>
    <recommendedName>
        <fullName evidence="3">Zinc finger MYM-type protein 1</fullName>
    </recommendedName>
</protein>
<reference evidence="1 2" key="1">
    <citation type="journal article" date="2019" name="Commun. Biol.">
        <title>The bagworm genome reveals a unique fibroin gene that provides high tensile strength.</title>
        <authorList>
            <person name="Kono N."/>
            <person name="Nakamura H."/>
            <person name="Ohtoshi R."/>
            <person name="Tomita M."/>
            <person name="Numata K."/>
            <person name="Arakawa K."/>
        </authorList>
    </citation>
    <scope>NUCLEOTIDE SEQUENCE [LARGE SCALE GENOMIC DNA]</scope>
</reference>
<evidence type="ECO:0000313" key="2">
    <source>
        <dbReference type="Proteomes" id="UP000299102"/>
    </source>
</evidence>
<evidence type="ECO:0008006" key="3">
    <source>
        <dbReference type="Google" id="ProtNLM"/>
    </source>
</evidence>
<comment type="caution">
    <text evidence="1">The sequence shown here is derived from an EMBL/GenBank/DDBJ whole genome shotgun (WGS) entry which is preliminary data.</text>
</comment>
<dbReference type="Proteomes" id="UP000299102">
    <property type="component" value="Unassembled WGS sequence"/>
</dbReference>
<dbReference type="OrthoDB" id="6598476at2759"/>
<name>A0A4C1Z231_EUMVA</name>
<dbReference type="PANTHER" id="PTHR45749">
    <property type="match status" value="1"/>
</dbReference>
<dbReference type="PANTHER" id="PTHR45749:SF35">
    <property type="entry name" value="AC-LIKE TRANSPOSASE-RELATED"/>
    <property type="match status" value="1"/>
</dbReference>
<dbReference type="EMBL" id="BGZK01001488">
    <property type="protein sequence ID" value="GBP80909.1"/>
    <property type="molecule type" value="Genomic_DNA"/>
</dbReference>
<dbReference type="STRING" id="151549.A0A4C1Z231"/>
<gene>
    <name evidence="1" type="ORF">EVAR_48990_1</name>
</gene>
<keyword evidence="2" id="KW-1185">Reference proteome</keyword>
<evidence type="ECO:0000313" key="1">
    <source>
        <dbReference type="EMBL" id="GBP80909.1"/>
    </source>
</evidence>
<dbReference type="InterPro" id="IPR012337">
    <property type="entry name" value="RNaseH-like_sf"/>
</dbReference>
<sequence length="187" mass="21040">MSLTFRFVDVNEEEVDVRECFVAYKPICDSSGAGITGLFLDTIVQEFDLDMNDCRGQGYDNGANMVGVNKGVQSRILNLYSRAFFNPCGCHSLNLVIADTAKSSVKSISLFGFLQRLFVLFSGSTKRWEVISKHIEGLSLKKFAKLAGRVEFLVLPLFALTTLQSVMPFKIFTKKPTTQLRHQRHCR</sequence>
<dbReference type="SUPFAM" id="SSF53098">
    <property type="entry name" value="Ribonuclease H-like"/>
    <property type="match status" value="1"/>
</dbReference>
<organism evidence="1 2">
    <name type="scientific">Eumeta variegata</name>
    <name type="common">Bagworm moth</name>
    <name type="synonym">Eumeta japonica</name>
    <dbReference type="NCBI Taxonomy" id="151549"/>
    <lineage>
        <taxon>Eukaryota</taxon>
        <taxon>Metazoa</taxon>
        <taxon>Ecdysozoa</taxon>
        <taxon>Arthropoda</taxon>
        <taxon>Hexapoda</taxon>
        <taxon>Insecta</taxon>
        <taxon>Pterygota</taxon>
        <taxon>Neoptera</taxon>
        <taxon>Endopterygota</taxon>
        <taxon>Lepidoptera</taxon>
        <taxon>Glossata</taxon>
        <taxon>Ditrysia</taxon>
        <taxon>Tineoidea</taxon>
        <taxon>Psychidae</taxon>
        <taxon>Oiketicinae</taxon>
        <taxon>Eumeta</taxon>
    </lineage>
</organism>
<accession>A0A4C1Z231</accession>
<dbReference type="AlphaFoldDB" id="A0A4C1Z231"/>